<dbReference type="InterPro" id="IPR011014">
    <property type="entry name" value="MscS_channel_TM-2"/>
</dbReference>
<keyword evidence="11" id="KW-1185">Reference proteome</keyword>
<evidence type="ECO:0000256" key="3">
    <source>
        <dbReference type="ARBA" id="ARBA00022475"/>
    </source>
</evidence>
<dbReference type="Gene3D" id="2.30.30.60">
    <property type="match status" value="1"/>
</dbReference>
<dbReference type="GO" id="GO:0005886">
    <property type="term" value="C:plasma membrane"/>
    <property type="evidence" value="ECO:0007669"/>
    <property type="project" value="UniProtKB-SubCell"/>
</dbReference>
<dbReference type="InterPro" id="IPR045275">
    <property type="entry name" value="MscS_archaea/bacteria_type"/>
</dbReference>
<reference evidence="10" key="2">
    <citation type="submission" date="2020-09" db="EMBL/GenBank/DDBJ databases">
        <authorList>
            <person name="Sun Q."/>
            <person name="Zhou Y."/>
        </authorList>
    </citation>
    <scope>NUCLEOTIDE SEQUENCE</scope>
    <source>
        <strain evidence="10">CGMCC 1.12924</strain>
    </source>
</reference>
<feature type="transmembrane region" description="Helical" evidence="7">
    <location>
        <begin position="25"/>
        <end position="45"/>
    </location>
</feature>
<dbReference type="InterPro" id="IPR049278">
    <property type="entry name" value="MS_channel_C"/>
</dbReference>
<proteinExistence type="inferred from homology"/>
<evidence type="ECO:0000256" key="6">
    <source>
        <dbReference type="ARBA" id="ARBA00023136"/>
    </source>
</evidence>
<dbReference type="InterPro" id="IPR010920">
    <property type="entry name" value="LSM_dom_sf"/>
</dbReference>
<dbReference type="GO" id="GO:0008381">
    <property type="term" value="F:mechanosensitive monoatomic ion channel activity"/>
    <property type="evidence" value="ECO:0007669"/>
    <property type="project" value="InterPro"/>
</dbReference>
<dbReference type="Gene3D" id="3.30.70.100">
    <property type="match status" value="1"/>
</dbReference>
<evidence type="ECO:0000259" key="8">
    <source>
        <dbReference type="Pfam" id="PF00924"/>
    </source>
</evidence>
<name>A0A8J2VA01_9FLAO</name>
<evidence type="ECO:0000256" key="5">
    <source>
        <dbReference type="ARBA" id="ARBA00022989"/>
    </source>
</evidence>
<keyword evidence="6 7" id="KW-0472">Membrane</keyword>
<feature type="domain" description="Mechanosensitive ion channel MscS" evidence="8">
    <location>
        <begin position="117"/>
        <end position="182"/>
    </location>
</feature>
<protein>
    <submittedName>
        <fullName evidence="10">Mechanosensitive ion channel protein MscS</fullName>
    </submittedName>
</protein>
<evidence type="ECO:0000256" key="2">
    <source>
        <dbReference type="ARBA" id="ARBA00008017"/>
    </source>
</evidence>
<dbReference type="InterPro" id="IPR006685">
    <property type="entry name" value="MscS_channel_2nd"/>
</dbReference>
<dbReference type="SUPFAM" id="SSF50182">
    <property type="entry name" value="Sm-like ribonucleoproteins"/>
    <property type="match status" value="1"/>
</dbReference>
<dbReference type="Gene3D" id="1.10.287.1260">
    <property type="match status" value="1"/>
</dbReference>
<evidence type="ECO:0000313" key="10">
    <source>
        <dbReference type="EMBL" id="GGD91179.1"/>
    </source>
</evidence>
<dbReference type="InterPro" id="IPR023408">
    <property type="entry name" value="MscS_beta-dom_sf"/>
</dbReference>
<evidence type="ECO:0000256" key="7">
    <source>
        <dbReference type="SAM" id="Phobius"/>
    </source>
</evidence>
<keyword evidence="4 7" id="KW-0812">Transmembrane</keyword>
<feature type="transmembrane region" description="Helical" evidence="7">
    <location>
        <begin position="95"/>
        <end position="114"/>
    </location>
</feature>
<organism evidence="10 11">
    <name type="scientific">Planktosalinus lacus</name>
    <dbReference type="NCBI Taxonomy" id="1526573"/>
    <lineage>
        <taxon>Bacteria</taxon>
        <taxon>Pseudomonadati</taxon>
        <taxon>Bacteroidota</taxon>
        <taxon>Flavobacteriia</taxon>
        <taxon>Flavobacteriales</taxon>
        <taxon>Flavobacteriaceae</taxon>
        <taxon>Planktosalinus</taxon>
    </lineage>
</organism>
<dbReference type="SUPFAM" id="SSF82689">
    <property type="entry name" value="Mechanosensitive channel protein MscS (YggB), C-terminal domain"/>
    <property type="match status" value="1"/>
</dbReference>
<comment type="similarity">
    <text evidence="2">Belongs to the MscS (TC 1.A.23) family.</text>
</comment>
<evidence type="ECO:0000259" key="9">
    <source>
        <dbReference type="Pfam" id="PF21082"/>
    </source>
</evidence>
<evidence type="ECO:0000313" key="11">
    <source>
        <dbReference type="Proteomes" id="UP000652231"/>
    </source>
</evidence>
<dbReference type="PANTHER" id="PTHR30221:SF1">
    <property type="entry name" value="SMALL-CONDUCTANCE MECHANOSENSITIVE CHANNEL"/>
    <property type="match status" value="1"/>
</dbReference>
<keyword evidence="5 7" id="KW-1133">Transmembrane helix</keyword>
<reference evidence="10" key="1">
    <citation type="journal article" date="2014" name="Int. J. Syst. Evol. Microbiol.">
        <title>Complete genome sequence of Corynebacterium casei LMG S-19264T (=DSM 44701T), isolated from a smear-ripened cheese.</title>
        <authorList>
            <consortium name="US DOE Joint Genome Institute (JGI-PGF)"/>
            <person name="Walter F."/>
            <person name="Albersmeier A."/>
            <person name="Kalinowski J."/>
            <person name="Ruckert C."/>
        </authorList>
    </citation>
    <scope>NUCLEOTIDE SEQUENCE</scope>
    <source>
        <strain evidence="10">CGMCC 1.12924</strain>
    </source>
</reference>
<dbReference type="Pfam" id="PF00924">
    <property type="entry name" value="MS_channel_2nd"/>
    <property type="match status" value="1"/>
</dbReference>
<accession>A0A8J2VA01</accession>
<gene>
    <name evidence="10" type="primary">mscS-2</name>
    <name evidence="10" type="ORF">GCM10011312_13720</name>
</gene>
<sequence length="300" mass="33505">MFNNFNFDDALQKVLDKLMGWGESIILKTPNFFLAILTFVVFWYAGKHISRFIKNYLLKKVGQESIKSVIGRTSFIVIVLIGFFSALAILDLDKVLTSVLAGAGVVGLAIGLALQGTLHNTFSGFILSFLPNIRIGDWIITNGHEGKVVDINLRSVTIIEADNNAVVIPNSKLIDAPFKNFSNSSRSRITVSCGVGYESDLEFVKKITTEAIAGIFKQLPNEEIEFFYTEFGDSSIGYIIRFWTDVRGRLEILDAQSNGILAIKKAYNENNINIPFPIRTLDFGKNKFRSETISIKNLEE</sequence>
<evidence type="ECO:0000256" key="4">
    <source>
        <dbReference type="ARBA" id="ARBA00022692"/>
    </source>
</evidence>
<dbReference type="Proteomes" id="UP000652231">
    <property type="component" value="Unassembled WGS sequence"/>
</dbReference>
<dbReference type="Pfam" id="PF21082">
    <property type="entry name" value="MS_channel_3rd"/>
    <property type="match status" value="1"/>
</dbReference>
<feature type="transmembrane region" description="Helical" evidence="7">
    <location>
        <begin position="69"/>
        <end position="89"/>
    </location>
</feature>
<evidence type="ECO:0000256" key="1">
    <source>
        <dbReference type="ARBA" id="ARBA00004651"/>
    </source>
</evidence>
<keyword evidence="3" id="KW-1003">Cell membrane</keyword>
<comment type="subcellular location">
    <subcellularLocation>
        <location evidence="1">Cell membrane</location>
        <topology evidence="1">Multi-pass membrane protein</topology>
    </subcellularLocation>
</comment>
<comment type="caution">
    <text evidence="10">The sequence shown here is derived from an EMBL/GenBank/DDBJ whole genome shotgun (WGS) entry which is preliminary data.</text>
</comment>
<dbReference type="InterPro" id="IPR011066">
    <property type="entry name" value="MscS_channel_C_sf"/>
</dbReference>
<dbReference type="EMBL" id="BMGK01000005">
    <property type="protein sequence ID" value="GGD91179.1"/>
    <property type="molecule type" value="Genomic_DNA"/>
</dbReference>
<dbReference type="PANTHER" id="PTHR30221">
    <property type="entry name" value="SMALL-CONDUCTANCE MECHANOSENSITIVE CHANNEL"/>
    <property type="match status" value="1"/>
</dbReference>
<dbReference type="AlphaFoldDB" id="A0A8J2VA01"/>
<dbReference type="SUPFAM" id="SSF82861">
    <property type="entry name" value="Mechanosensitive channel protein MscS (YggB), transmembrane region"/>
    <property type="match status" value="1"/>
</dbReference>
<feature type="domain" description="Mechanosensitive ion channel MscS C-terminal" evidence="9">
    <location>
        <begin position="189"/>
        <end position="274"/>
    </location>
</feature>
<dbReference type="RefSeq" id="WP_188440915.1">
    <property type="nucleotide sequence ID" value="NZ_BMGK01000005.1"/>
</dbReference>